<comment type="caution">
    <text evidence="3">The sequence shown here is derived from an EMBL/GenBank/DDBJ whole genome shotgun (WGS) entry which is preliminary data.</text>
</comment>
<evidence type="ECO:0000313" key="4">
    <source>
        <dbReference type="Proteomes" id="UP001519460"/>
    </source>
</evidence>
<dbReference type="EMBL" id="JACVVK020000271">
    <property type="protein sequence ID" value="KAK7480922.1"/>
    <property type="molecule type" value="Genomic_DNA"/>
</dbReference>
<keyword evidence="1" id="KW-0801">TPQ</keyword>
<dbReference type="Gene3D" id="2.70.98.20">
    <property type="entry name" value="Copper amine oxidase, catalytic domain"/>
    <property type="match status" value="1"/>
</dbReference>
<name>A0ABD0K0Q9_9CAEN</name>
<protein>
    <recommendedName>
        <fullName evidence="1">Amine oxidase</fullName>
        <ecNumber evidence="1">1.4.3.-</ecNumber>
    </recommendedName>
</protein>
<dbReference type="Proteomes" id="UP001519460">
    <property type="component" value="Unassembled WGS sequence"/>
</dbReference>
<dbReference type="PANTHER" id="PTHR10638">
    <property type="entry name" value="COPPER AMINE OXIDASE"/>
    <property type="match status" value="1"/>
</dbReference>
<reference evidence="3 4" key="1">
    <citation type="journal article" date="2023" name="Sci. Data">
        <title>Genome assembly of the Korean intertidal mud-creeper Batillaria attramentaria.</title>
        <authorList>
            <person name="Patra A.K."/>
            <person name="Ho P.T."/>
            <person name="Jun S."/>
            <person name="Lee S.J."/>
            <person name="Kim Y."/>
            <person name="Won Y.J."/>
        </authorList>
    </citation>
    <scope>NUCLEOTIDE SEQUENCE [LARGE SCALE GENOMIC DNA]</scope>
    <source>
        <strain evidence="3">Wonlab-2016</strain>
    </source>
</reference>
<gene>
    <name evidence="3" type="ORF">BaRGS_00027833</name>
</gene>
<comment type="similarity">
    <text evidence="1">Belongs to the copper/topaquinone oxidase family.</text>
</comment>
<organism evidence="3 4">
    <name type="scientific">Batillaria attramentaria</name>
    <dbReference type="NCBI Taxonomy" id="370345"/>
    <lineage>
        <taxon>Eukaryota</taxon>
        <taxon>Metazoa</taxon>
        <taxon>Spiralia</taxon>
        <taxon>Lophotrochozoa</taxon>
        <taxon>Mollusca</taxon>
        <taxon>Gastropoda</taxon>
        <taxon>Caenogastropoda</taxon>
        <taxon>Sorbeoconcha</taxon>
        <taxon>Cerithioidea</taxon>
        <taxon>Batillariidae</taxon>
        <taxon>Batillaria</taxon>
    </lineage>
</organism>
<evidence type="ECO:0000259" key="2">
    <source>
        <dbReference type="Pfam" id="PF01179"/>
    </source>
</evidence>
<keyword evidence="1" id="KW-0186">Copper</keyword>
<comment type="PTM">
    <text evidence="1">Topaquinone (TPQ) is generated by copper-dependent autoxidation of a specific tyrosyl residue.</text>
</comment>
<dbReference type="InterPro" id="IPR036460">
    <property type="entry name" value="Cu_amine_oxidase_C_sf"/>
</dbReference>
<proteinExistence type="inferred from homology"/>
<dbReference type="AlphaFoldDB" id="A0ABD0K0Q9"/>
<evidence type="ECO:0000313" key="3">
    <source>
        <dbReference type="EMBL" id="KAK7480922.1"/>
    </source>
</evidence>
<feature type="domain" description="Copper amine oxidase catalytic" evidence="2">
    <location>
        <begin position="14"/>
        <end position="134"/>
    </location>
</feature>
<accession>A0ABD0K0Q9</accession>
<dbReference type="GO" id="GO:0016491">
    <property type="term" value="F:oxidoreductase activity"/>
    <property type="evidence" value="ECO:0007669"/>
    <property type="project" value="UniProtKB-KW"/>
</dbReference>
<dbReference type="GO" id="GO:0046872">
    <property type="term" value="F:metal ion binding"/>
    <property type="evidence" value="ECO:0007669"/>
    <property type="project" value="UniProtKB-KW"/>
</dbReference>
<evidence type="ECO:0000256" key="1">
    <source>
        <dbReference type="RuleBase" id="RU000672"/>
    </source>
</evidence>
<dbReference type="InterPro" id="IPR015798">
    <property type="entry name" value="Cu_amine_oxidase_C"/>
</dbReference>
<comment type="cofactor">
    <cofactor evidence="1">
        <name>Cu cation</name>
        <dbReference type="ChEBI" id="CHEBI:23378"/>
    </cofactor>
    <text evidence="1">Contains 1 topaquinone per subunit.</text>
</comment>
<dbReference type="PANTHER" id="PTHR10638:SF20">
    <property type="entry name" value="AMINE OXIDASE"/>
    <property type="match status" value="1"/>
</dbReference>
<keyword evidence="4" id="KW-1185">Reference proteome</keyword>
<keyword evidence="1" id="KW-0479">Metal-binding</keyword>
<dbReference type="EC" id="1.4.3.-" evidence="1"/>
<keyword evidence="1" id="KW-0560">Oxidoreductase</keyword>
<sequence>MYYVCVTNIVFHFRYRSRRGYRIIHNSPTDFVLKKSAVAQAAGWATFPLVVTKYKDIEDASSSLYAQGDPWDPVLDFRMYLEDNNTIVDEDLVVWATLGSTVIPRAEDVPSPTTVRNTYSLLLTPHNYFNKCPSTVVSDAVHIVKEGDEMVVDTFGTSSGQPSCLQSERSVSDFYGKIDRVDP</sequence>
<dbReference type="InterPro" id="IPR000269">
    <property type="entry name" value="Cu_amine_oxidase"/>
</dbReference>
<dbReference type="GO" id="GO:0009308">
    <property type="term" value="P:amine metabolic process"/>
    <property type="evidence" value="ECO:0007669"/>
    <property type="project" value="UniProtKB-UniRule"/>
</dbReference>
<dbReference type="Pfam" id="PF01179">
    <property type="entry name" value="Cu_amine_oxid"/>
    <property type="match status" value="1"/>
</dbReference>
<dbReference type="SUPFAM" id="SSF49998">
    <property type="entry name" value="Amine oxidase catalytic domain"/>
    <property type="match status" value="1"/>
</dbReference>